<evidence type="ECO:0000259" key="1">
    <source>
        <dbReference type="Pfam" id="PF13175"/>
    </source>
</evidence>
<gene>
    <name evidence="2" type="ORF">WMO43_06380</name>
</gene>
<organism evidence="2 3">
    <name type="scientific">Maccoyibacter intestinihominis</name>
    <dbReference type="NCBI Taxonomy" id="3133499"/>
    <lineage>
        <taxon>Bacteria</taxon>
        <taxon>Bacillati</taxon>
        <taxon>Bacillota</taxon>
        <taxon>Clostridia</taxon>
        <taxon>Lachnospirales</taxon>
        <taxon>Lachnospiraceae</taxon>
        <taxon>Maccoyibacter</taxon>
    </lineage>
</organism>
<reference evidence="2 3" key="1">
    <citation type="submission" date="2024-03" db="EMBL/GenBank/DDBJ databases">
        <title>Human intestinal bacterial collection.</title>
        <authorList>
            <person name="Pauvert C."/>
            <person name="Hitch T.C.A."/>
            <person name="Clavel T."/>
        </authorList>
    </citation>
    <scope>NUCLEOTIDE SEQUENCE [LARGE SCALE GENOMIC DNA]</scope>
    <source>
        <strain evidence="2 3">CLA-AA-H185</strain>
    </source>
</reference>
<name>A0ABV1HCQ2_9FIRM</name>
<dbReference type="SUPFAM" id="SSF52540">
    <property type="entry name" value="P-loop containing nucleoside triphosphate hydrolases"/>
    <property type="match status" value="1"/>
</dbReference>
<accession>A0ABV1HCQ2</accession>
<evidence type="ECO:0000313" key="2">
    <source>
        <dbReference type="EMBL" id="MEQ2557491.1"/>
    </source>
</evidence>
<dbReference type="InterPro" id="IPR027417">
    <property type="entry name" value="P-loop_NTPase"/>
</dbReference>
<dbReference type="Pfam" id="PF13175">
    <property type="entry name" value="AAA_15"/>
    <property type="match status" value="1"/>
</dbReference>
<dbReference type="InterPro" id="IPR051396">
    <property type="entry name" value="Bact_Antivir_Def_Nuclease"/>
</dbReference>
<dbReference type="PANTHER" id="PTHR43581:SF2">
    <property type="entry name" value="EXCINUCLEASE ATPASE SUBUNIT"/>
    <property type="match status" value="1"/>
</dbReference>
<dbReference type="InterPro" id="IPR041685">
    <property type="entry name" value="AAA_GajA/Old/RecF-like"/>
</dbReference>
<comment type="caution">
    <text evidence="2">The sequence shown here is derived from an EMBL/GenBank/DDBJ whole genome shotgun (WGS) entry which is preliminary data.</text>
</comment>
<dbReference type="PANTHER" id="PTHR43581">
    <property type="entry name" value="ATP/GTP PHOSPHATASE"/>
    <property type="match status" value="1"/>
</dbReference>
<dbReference type="CDD" id="cd00267">
    <property type="entry name" value="ABC_ATPase"/>
    <property type="match status" value="1"/>
</dbReference>
<proteinExistence type="predicted"/>
<dbReference type="Gene3D" id="3.40.50.300">
    <property type="entry name" value="P-loop containing nucleotide triphosphate hydrolases"/>
    <property type="match status" value="2"/>
</dbReference>
<evidence type="ECO:0000313" key="3">
    <source>
        <dbReference type="Proteomes" id="UP001454489"/>
    </source>
</evidence>
<dbReference type="Proteomes" id="UP001454489">
    <property type="component" value="Unassembled WGS sequence"/>
</dbReference>
<keyword evidence="3" id="KW-1185">Reference proteome</keyword>
<dbReference type="EMBL" id="JBBMEX010000005">
    <property type="protein sequence ID" value="MEQ2557491.1"/>
    <property type="molecule type" value="Genomic_DNA"/>
</dbReference>
<feature type="domain" description="Endonuclease GajA/Old nuclease/RecF-like AAA" evidence="1">
    <location>
        <begin position="3"/>
        <end position="368"/>
    </location>
</feature>
<dbReference type="RefSeq" id="WP_353530652.1">
    <property type="nucleotide sequence ID" value="NZ_JBBMEX010000005.1"/>
</dbReference>
<sequence length="427" mass="49544">MHLKISNVGKIESATIEINGMTVIAGENNAGKSTIGKTLFSVFNSMNNMDEKITQERKNRASSIINRTLQGKISHNVINASLRRRNINTVTRVLSETIMDYWNSETKQKSEELIREQIEKNSLFDNQQDMEEFVYECAEKLEELFTISDKKVMTEVITRWFNRVFEDQISPLKDEKMESEVELIIKDKKVLFTFSENVCTDWDSEINILHQAFYIDNPFVLDYLTSYLGTPRITEAHLIKYLINEQEDIYDNIFDAVVAKDKLNEIYKILEEVIEGDIETNQNGEYYFKSNKDIKPLNIVNLSTGLKSFALIKRLLEVGAIKEKDVLILDEPEVHLHPEWQLLYAKLIVLLQREFDLSMIITTHSPYFLDAIDVFSTKYNGSIKPHYYLAENVGNTSLLHDVSDNIDAIYKKLSDPMQMLENLRYNS</sequence>
<protein>
    <submittedName>
        <fullName evidence="2">AAA family ATPase</fullName>
    </submittedName>
</protein>